<accession>M3VHB8</accession>
<dbReference type="PANTHER" id="PTHR11257">
    <property type="entry name" value="CHEMOSENSORY PROTEIN-RELATED"/>
    <property type="match status" value="1"/>
</dbReference>
<dbReference type="AlphaFoldDB" id="M3VHB8"/>
<keyword evidence="2" id="KW-0732">Signal</keyword>
<evidence type="ECO:0000256" key="1">
    <source>
        <dbReference type="SAM" id="MobiDB-lite"/>
    </source>
</evidence>
<feature type="region of interest" description="Disordered" evidence="1">
    <location>
        <begin position="168"/>
        <end position="214"/>
    </location>
</feature>
<evidence type="ECO:0000256" key="2">
    <source>
        <dbReference type="SAM" id="SignalP"/>
    </source>
</evidence>
<protein>
    <submittedName>
        <fullName evidence="3">Chemosensory protein 4</fullName>
    </submittedName>
</protein>
<dbReference type="InterPro" id="IPR005055">
    <property type="entry name" value="A10/PebIII"/>
</dbReference>
<feature type="compositionally biased region" description="Low complexity" evidence="1">
    <location>
        <begin position="168"/>
        <end position="202"/>
    </location>
</feature>
<gene>
    <name evidence="3" type="primary">ItypCSP4</name>
</gene>
<evidence type="ECO:0000313" key="3">
    <source>
        <dbReference type="EMBL" id="JAA74385.1"/>
    </source>
</evidence>
<proteinExistence type="evidence at transcript level"/>
<organism evidence="3">
    <name type="scientific">Ips typographus</name>
    <name type="common">European spruce bark beetle</name>
    <dbReference type="NCBI Taxonomy" id="55986"/>
    <lineage>
        <taxon>Eukaryota</taxon>
        <taxon>Metazoa</taxon>
        <taxon>Ecdysozoa</taxon>
        <taxon>Arthropoda</taxon>
        <taxon>Hexapoda</taxon>
        <taxon>Insecta</taxon>
        <taxon>Pterygota</taxon>
        <taxon>Neoptera</taxon>
        <taxon>Endopterygota</taxon>
        <taxon>Coleoptera</taxon>
        <taxon>Polyphaga</taxon>
        <taxon>Cucujiformia</taxon>
        <taxon>Curculionidae</taxon>
        <taxon>Scolytinae</taxon>
        <taxon>Ips</taxon>
    </lineage>
</organism>
<dbReference type="InterPro" id="IPR036682">
    <property type="entry name" value="OS_D_A10/PebIII_sf"/>
</dbReference>
<dbReference type="Pfam" id="PF03392">
    <property type="entry name" value="OS-D"/>
    <property type="match status" value="1"/>
</dbReference>
<name>M3VHB8_IPSTY</name>
<reference evidence="3" key="1">
    <citation type="journal article" date="2013" name="BMC Genomics">
        <title>Antennal transcriptome analysis of the chemosensory gene families in the tree killing bark beetles, Ips typographus and Dendroctonus ponderosae (Coleoptera: Curculionidae: Scolytinae).</title>
        <authorList>
            <person name="Andersson M.N."/>
            <person name="Grosse-Wilde E."/>
            <person name="Keeling C.I."/>
            <person name="Bengtsson J.M."/>
            <person name="Yuen M.M."/>
            <person name="Li M."/>
            <person name="Hillbur Y."/>
            <person name="Bohlmann J."/>
            <person name="Hansson B.S."/>
            <person name="Schlyter F."/>
        </authorList>
    </citation>
    <scope>NUCLEOTIDE SEQUENCE</scope>
</reference>
<feature type="non-terminal residue" evidence="3">
    <location>
        <position position="214"/>
    </location>
</feature>
<dbReference type="SUPFAM" id="SSF100910">
    <property type="entry name" value="Chemosensory protein Csp2"/>
    <property type="match status" value="1"/>
</dbReference>
<feature type="signal peptide" evidence="2">
    <location>
        <begin position="1"/>
        <end position="18"/>
    </location>
</feature>
<feature type="compositionally biased region" description="Pro residues" evidence="1">
    <location>
        <begin position="203"/>
        <end position="214"/>
    </location>
</feature>
<sequence length="214" mass="23593">MALLIFFVVILTVGLASAKPAVKHYASKYDHIDVETILNNPRMVKYYSACLLSQGPCPPEGVEFKRILPEALHTNCHRCTEKQATVTLRAIKRLKKEYPKIWSQLSQMWDPDDVYVRKFESTFGNRNKIPSVVVNNGWDLGSSTTSNADEPRPDTTTHQIITSPNIMSFTTSKTSSTPITTSSTANPSTKTSTTTVGTTTKPPSRPAPIPGLLP</sequence>
<dbReference type="PANTHER" id="PTHR11257:SF9">
    <property type="entry name" value="CHEMOSENSORY PROTEIN 13"/>
    <property type="match status" value="1"/>
</dbReference>
<dbReference type="Gene3D" id="1.10.2080.10">
    <property type="entry name" value="Insect odorant-binding protein A10/Ejaculatory bulb-specific protein 3"/>
    <property type="match status" value="1"/>
</dbReference>
<feature type="chain" id="PRO_5004041195" evidence="2">
    <location>
        <begin position="19"/>
        <end position="214"/>
    </location>
</feature>
<dbReference type="EMBL" id="GACR01000076">
    <property type="protein sequence ID" value="JAA74385.1"/>
    <property type="molecule type" value="mRNA"/>
</dbReference>